<comment type="caution">
    <text evidence="13">The sequence shown here is derived from an EMBL/GenBank/DDBJ whole genome shotgun (WGS) entry which is preliminary data.</text>
</comment>
<feature type="region of interest" description="Disordered" evidence="10">
    <location>
        <begin position="534"/>
        <end position="567"/>
    </location>
</feature>
<feature type="domain" description="PHD-type" evidence="11">
    <location>
        <begin position="568"/>
        <end position="632"/>
    </location>
</feature>
<dbReference type="PANTHER" id="PTHR47968">
    <property type="entry name" value="CENTROMERE PROTEIN E"/>
    <property type="match status" value="1"/>
</dbReference>
<keyword evidence="2 8" id="KW-0547">Nucleotide-binding</keyword>
<feature type="compositionally biased region" description="Gly residues" evidence="10">
    <location>
        <begin position="883"/>
        <end position="895"/>
    </location>
</feature>
<keyword evidence="8" id="KW-0505">Motor protein</keyword>
<dbReference type="Gene3D" id="3.30.40.10">
    <property type="entry name" value="Zinc/RING finger domain, C3HC4 (zinc finger)"/>
    <property type="match status" value="1"/>
</dbReference>
<keyword evidence="3 6" id="KW-0863">Zinc-finger</keyword>
<feature type="compositionally biased region" description="Basic and acidic residues" evidence="10">
    <location>
        <begin position="398"/>
        <end position="413"/>
    </location>
</feature>
<feature type="region of interest" description="Disordered" evidence="10">
    <location>
        <begin position="335"/>
        <end position="359"/>
    </location>
</feature>
<dbReference type="SMART" id="SM00249">
    <property type="entry name" value="PHD"/>
    <property type="match status" value="1"/>
</dbReference>
<accession>A0ABQ6MVP5</accession>
<dbReference type="PRINTS" id="PR00380">
    <property type="entry name" value="KINESINHEAVY"/>
</dbReference>
<keyword evidence="4" id="KW-0862">Zinc</keyword>
<feature type="domain" description="Kinesin motor" evidence="12">
    <location>
        <begin position="1"/>
        <end position="211"/>
    </location>
</feature>
<dbReference type="PROSITE" id="PS50067">
    <property type="entry name" value="KINESIN_MOTOR_2"/>
    <property type="match status" value="1"/>
</dbReference>
<feature type="region of interest" description="Disordered" evidence="10">
    <location>
        <begin position="383"/>
        <end position="512"/>
    </location>
</feature>
<keyword evidence="8" id="KW-0493">Microtubule</keyword>
<dbReference type="InterPro" id="IPR013083">
    <property type="entry name" value="Znf_RING/FYVE/PHD"/>
</dbReference>
<evidence type="ECO:0000256" key="6">
    <source>
        <dbReference type="PROSITE-ProRule" id="PRU00146"/>
    </source>
</evidence>
<dbReference type="PANTHER" id="PTHR47968:SF17">
    <property type="entry name" value="KINESIN-LIKE PROTEIN"/>
    <property type="match status" value="1"/>
</dbReference>
<protein>
    <recommendedName>
        <fullName evidence="8">Kinesin-like protein</fullName>
    </recommendedName>
</protein>
<dbReference type="SMART" id="SM00129">
    <property type="entry name" value="KISc"/>
    <property type="match status" value="1"/>
</dbReference>
<reference evidence="13 14" key="1">
    <citation type="journal article" date="2023" name="Commun. Biol.">
        <title>Genome analysis of Parmales, the sister group of diatoms, reveals the evolutionary specialization of diatoms from phago-mixotrophs to photoautotrophs.</title>
        <authorList>
            <person name="Ban H."/>
            <person name="Sato S."/>
            <person name="Yoshikawa S."/>
            <person name="Yamada K."/>
            <person name="Nakamura Y."/>
            <person name="Ichinomiya M."/>
            <person name="Sato N."/>
            <person name="Blanc-Mathieu R."/>
            <person name="Endo H."/>
            <person name="Kuwata A."/>
            <person name="Ogata H."/>
        </authorList>
    </citation>
    <scope>NUCLEOTIDE SEQUENCE [LARGE SCALE GENOMIC DNA]</scope>
</reference>
<feature type="region of interest" description="Disordered" evidence="10">
    <location>
        <begin position="881"/>
        <end position="907"/>
    </location>
</feature>
<evidence type="ECO:0000313" key="14">
    <source>
        <dbReference type="Proteomes" id="UP001165060"/>
    </source>
</evidence>
<dbReference type="Gene3D" id="3.40.850.10">
    <property type="entry name" value="Kinesin motor domain"/>
    <property type="match status" value="1"/>
</dbReference>
<evidence type="ECO:0000256" key="2">
    <source>
        <dbReference type="ARBA" id="ARBA00022741"/>
    </source>
</evidence>
<dbReference type="InterPro" id="IPR019787">
    <property type="entry name" value="Znf_PHD-finger"/>
</dbReference>
<comment type="caution">
    <text evidence="7">Lacks conserved residue(s) required for the propagation of feature annotation.</text>
</comment>
<dbReference type="InterPro" id="IPR036961">
    <property type="entry name" value="Kinesin_motor_dom_sf"/>
</dbReference>
<gene>
    <name evidence="13" type="ORF">TeGR_g1177</name>
</gene>
<dbReference type="InterPro" id="IPR027640">
    <property type="entry name" value="Kinesin-like_fam"/>
</dbReference>
<dbReference type="SUPFAM" id="SSF52540">
    <property type="entry name" value="P-loop containing nucleoside triphosphate hydrolases"/>
    <property type="match status" value="1"/>
</dbReference>
<evidence type="ECO:0000259" key="11">
    <source>
        <dbReference type="PROSITE" id="PS50016"/>
    </source>
</evidence>
<feature type="compositionally biased region" description="Basic and acidic residues" evidence="10">
    <location>
        <begin position="896"/>
        <end position="907"/>
    </location>
</feature>
<keyword evidence="14" id="KW-1185">Reference proteome</keyword>
<feature type="compositionally biased region" description="Low complexity" evidence="10">
    <location>
        <begin position="415"/>
        <end position="433"/>
    </location>
</feature>
<keyword evidence="9" id="KW-0175">Coiled coil</keyword>
<feature type="compositionally biased region" description="Low complexity" evidence="10">
    <location>
        <begin position="482"/>
        <end position="499"/>
    </location>
</feature>
<sequence>MTVSMSVIEIYLERIVDLLDNSPGFKKPSSDMLKIREDASGGVYLEGVVETVITSPLNLLNCLENAGKKRATGGHAMNARSSRSHLVAILTLTTVRGGVTTVGKLSVCDLAGSEMVRKTEAEGQRLQEAKAINRSLSALGNVINALTLVKEGGGSGQQSHVPYRDSKLTRLLQDSLGGNAKTALIVTASVSSFNVSETLSTLRFGTRAKRLRNKPRVNAERTVGEYKKLLKDSDGKIKELLGMVQDLQAEVQTLKRRLDAAKKSGPPAGAARNVVRNLQAQEEEEEDDDDDDDEGLVWLPGNDEDLKLAAMESEEMENLRRKVDELNRVVDKYRGREEEREKDWQGELSRARQEGEEKLTKLKEDEDKVKVLMKQEMLGQYTRGWQVGQRAAGAAYSEKLEEDMKERDEEHARAGQQHEQPQQPQQPQQQQEGSGEGEGEEAALKLLHEREMKELKYALDRDGQRAKSSLKERLAARRAQKLAELAEGGASGEEVGAEVAKMDAKDEEELGNLAEKLQAEADGRIEEELARLKAQAEAESQAPENDADAPLSVDVAESTSNAEPEEAESFCQVCGLSELETEAHENVDENNPHKLGPLFTCDGNCNTFIHVSCAGLSCPPTGEWYCSDCSDVPIDDPLPSPMRVDQHENFDEAAAASLAELSAVRGRFVSLRKQRDRLLARWKGERETQRRVEMTKRKLRRKREEEILRLREVVLVLQEEIEMSDGDRQWLKDVMDSTVAMHDANVQMALELDAGTKSEYLQKANDIWETASKKMKDEVEVTSSQLGTVTKQFDSAKKQLMSQQRQIAKMQRIIQDQQKKMNGLEEAEGDRVVREKVDGVLEGSPFGPVASSGFSSAPTSPVPGGADGGGEAFKTMKNWWAGEEGGGEGGGGAGGGEDKKEAEGGARIEGVVKEKAEARSAPFRNRLIGLLSSIEKEAKDYNNLKERISVENKERRD</sequence>
<dbReference type="Proteomes" id="UP001165060">
    <property type="component" value="Unassembled WGS sequence"/>
</dbReference>
<evidence type="ECO:0000256" key="4">
    <source>
        <dbReference type="ARBA" id="ARBA00022833"/>
    </source>
</evidence>
<evidence type="ECO:0000256" key="8">
    <source>
        <dbReference type="RuleBase" id="RU000394"/>
    </source>
</evidence>
<evidence type="ECO:0000256" key="10">
    <source>
        <dbReference type="SAM" id="MobiDB-lite"/>
    </source>
</evidence>
<keyword evidence="1" id="KW-0479">Metal-binding</keyword>
<evidence type="ECO:0000256" key="5">
    <source>
        <dbReference type="ARBA" id="ARBA00022840"/>
    </source>
</evidence>
<evidence type="ECO:0000313" key="13">
    <source>
        <dbReference type="EMBL" id="GMI34479.1"/>
    </source>
</evidence>
<dbReference type="Pfam" id="PF00225">
    <property type="entry name" value="Kinesin"/>
    <property type="match status" value="1"/>
</dbReference>
<dbReference type="InterPro" id="IPR027417">
    <property type="entry name" value="P-loop_NTPase"/>
</dbReference>
<proteinExistence type="inferred from homology"/>
<evidence type="ECO:0000256" key="7">
    <source>
        <dbReference type="PROSITE-ProRule" id="PRU00283"/>
    </source>
</evidence>
<dbReference type="InterPro" id="IPR001965">
    <property type="entry name" value="Znf_PHD"/>
</dbReference>
<dbReference type="PROSITE" id="PS50016">
    <property type="entry name" value="ZF_PHD_2"/>
    <property type="match status" value="1"/>
</dbReference>
<feature type="compositionally biased region" description="Basic and acidic residues" evidence="10">
    <location>
        <begin position="442"/>
        <end position="475"/>
    </location>
</feature>
<dbReference type="InterPro" id="IPR019821">
    <property type="entry name" value="Kinesin_motor_CS"/>
</dbReference>
<keyword evidence="5 8" id="KW-0067">ATP-binding</keyword>
<dbReference type="InterPro" id="IPR001752">
    <property type="entry name" value="Kinesin_motor_dom"/>
</dbReference>
<evidence type="ECO:0000259" key="12">
    <source>
        <dbReference type="PROSITE" id="PS50067"/>
    </source>
</evidence>
<feature type="coiled-coil region" evidence="9">
    <location>
        <begin position="793"/>
        <end position="827"/>
    </location>
</feature>
<evidence type="ECO:0000256" key="3">
    <source>
        <dbReference type="ARBA" id="ARBA00022771"/>
    </source>
</evidence>
<comment type="similarity">
    <text evidence="7 8">Belongs to the TRAFAC class myosin-kinesin ATPase superfamily. Kinesin family.</text>
</comment>
<dbReference type="EMBL" id="BRYB01000641">
    <property type="protein sequence ID" value="GMI34479.1"/>
    <property type="molecule type" value="Genomic_DNA"/>
</dbReference>
<name>A0ABQ6MVP5_9STRA</name>
<organism evidence="13 14">
    <name type="scientific">Tetraparma gracilis</name>
    <dbReference type="NCBI Taxonomy" id="2962635"/>
    <lineage>
        <taxon>Eukaryota</taxon>
        <taxon>Sar</taxon>
        <taxon>Stramenopiles</taxon>
        <taxon>Ochrophyta</taxon>
        <taxon>Bolidophyceae</taxon>
        <taxon>Parmales</taxon>
        <taxon>Triparmaceae</taxon>
        <taxon>Tetraparma</taxon>
    </lineage>
</organism>
<evidence type="ECO:0000256" key="9">
    <source>
        <dbReference type="SAM" id="Coils"/>
    </source>
</evidence>
<dbReference type="PROSITE" id="PS00411">
    <property type="entry name" value="KINESIN_MOTOR_1"/>
    <property type="match status" value="1"/>
</dbReference>
<dbReference type="SUPFAM" id="SSF57903">
    <property type="entry name" value="FYVE/PHD zinc finger"/>
    <property type="match status" value="1"/>
</dbReference>
<dbReference type="InterPro" id="IPR011011">
    <property type="entry name" value="Znf_FYVE_PHD"/>
</dbReference>
<evidence type="ECO:0000256" key="1">
    <source>
        <dbReference type="ARBA" id="ARBA00022723"/>
    </source>
</evidence>